<keyword evidence="4" id="KW-1185">Reference proteome</keyword>
<gene>
    <name evidence="3" type="ORF">FHL15_007279</name>
</gene>
<feature type="region of interest" description="Disordered" evidence="1">
    <location>
        <begin position="1"/>
        <end position="84"/>
    </location>
</feature>
<organism evidence="3 4">
    <name type="scientific">Xylaria flabelliformis</name>
    <dbReference type="NCBI Taxonomy" id="2512241"/>
    <lineage>
        <taxon>Eukaryota</taxon>
        <taxon>Fungi</taxon>
        <taxon>Dikarya</taxon>
        <taxon>Ascomycota</taxon>
        <taxon>Pezizomycotina</taxon>
        <taxon>Sordariomycetes</taxon>
        <taxon>Xylariomycetidae</taxon>
        <taxon>Xylariales</taxon>
        <taxon>Xylariaceae</taxon>
        <taxon>Xylaria</taxon>
    </lineage>
</organism>
<dbReference type="AlphaFoldDB" id="A0A553HUU1"/>
<proteinExistence type="predicted"/>
<sequence length="739" mass="84253">MDGKMRRSNSAYNSDDERGRQRQHSKEIPLTGYRQQYPSPPPLNRTKSTGRDRRLHPVQYRQEPLRNKGAKTAEGSQHLSAKKPHKYHEHYVGYPESSSPTFARPPVPKIIVSKPSRLESVQPHRSGGSWTERAHTISQPTSPASSASGLLGVKTYQYEELRPLEFRLIRIFAKKMSTVKCEIIHSPLTKPPPYTAISYAWGDADDTRSIQIGSINIPIAVSLFGALDALRKREEDVLVWADALCIDQQNSDERSQQVQLMTEIYAKATQVAIWLGPSDNDSELAKEFLQDIIMTENYPEDATALLLSPTRLRAVKAVVRLFQRDYWRRLWVVQEVFNAKSIKVYCGDSTGLPWGVYRRAARIFQTHKKELDSYFSASPIHGVHLAYFRVLAYEGPNSLSGFESLNSLGEESLLNVVRACRRKLTRDPRDRIFGVLGVLPEVVRQEFPVDYSLSVKEIYTNVVDFVLYATERLDVICESIHFPKQTSATNLPSWVPDWSQNPDITALCYAYDFAAADNTSAEWAFLGERRNELEISAVFIGTVWKHDVAVGTLCTLADYLMAFLHWRAILLDLMSSEKRNIQEDFEEAFCRTLCLGQVLPDWKPDEWMKKCYRVFATQIRNRLPQMPIDEVLKGYIDNREDAESNHRQFLQSHFGSRMMGRCFFLTKKEILGMGTGFMLPGDVIVVPLGCGTPIITREEDDKPGRFRFVGDAYLDGFMDGHAIKKWKAGETDVQKFVLV</sequence>
<dbReference type="Pfam" id="PF06985">
    <property type="entry name" value="HET"/>
    <property type="match status" value="1"/>
</dbReference>
<dbReference type="EMBL" id="VFLP01000042">
    <property type="protein sequence ID" value="TRX91726.1"/>
    <property type="molecule type" value="Genomic_DNA"/>
</dbReference>
<reference evidence="4" key="1">
    <citation type="submission" date="2019-06" db="EMBL/GenBank/DDBJ databases">
        <title>Draft genome sequence of the griseofulvin-producing fungus Xylaria cubensis strain G536.</title>
        <authorList>
            <person name="Mead M.E."/>
            <person name="Raja H.A."/>
            <person name="Steenwyk J.L."/>
            <person name="Knowles S.L."/>
            <person name="Oberlies N.H."/>
            <person name="Rokas A."/>
        </authorList>
    </citation>
    <scope>NUCLEOTIDE SEQUENCE [LARGE SCALE GENOMIC DNA]</scope>
    <source>
        <strain evidence="4">G536</strain>
    </source>
</reference>
<evidence type="ECO:0000259" key="2">
    <source>
        <dbReference type="Pfam" id="PF06985"/>
    </source>
</evidence>
<evidence type="ECO:0000313" key="3">
    <source>
        <dbReference type="EMBL" id="TRX91726.1"/>
    </source>
</evidence>
<name>A0A553HUU1_9PEZI</name>
<evidence type="ECO:0000313" key="4">
    <source>
        <dbReference type="Proteomes" id="UP000319160"/>
    </source>
</evidence>
<dbReference type="STRING" id="2512241.A0A553HUU1"/>
<evidence type="ECO:0000256" key="1">
    <source>
        <dbReference type="SAM" id="MobiDB-lite"/>
    </source>
</evidence>
<dbReference type="PANTHER" id="PTHR24148">
    <property type="entry name" value="ANKYRIN REPEAT DOMAIN-CONTAINING PROTEIN 39 HOMOLOG-RELATED"/>
    <property type="match status" value="1"/>
</dbReference>
<feature type="domain" description="Heterokaryon incompatibility" evidence="2">
    <location>
        <begin position="194"/>
        <end position="335"/>
    </location>
</feature>
<dbReference type="InterPro" id="IPR010730">
    <property type="entry name" value="HET"/>
</dbReference>
<feature type="region of interest" description="Disordered" evidence="1">
    <location>
        <begin position="117"/>
        <end position="146"/>
    </location>
</feature>
<dbReference type="OrthoDB" id="3548654at2759"/>
<protein>
    <recommendedName>
        <fullName evidence="2">Heterokaryon incompatibility domain-containing protein</fullName>
    </recommendedName>
</protein>
<accession>A0A553HUU1</accession>
<dbReference type="InterPro" id="IPR052895">
    <property type="entry name" value="HetReg/Transcr_Mod"/>
</dbReference>
<feature type="compositionally biased region" description="Basic and acidic residues" evidence="1">
    <location>
        <begin position="15"/>
        <end position="27"/>
    </location>
</feature>
<dbReference type="Pfam" id="PF26639">
    <property type="entry name" value="Het-6_barrel"/>
    <property type="match status" value="1"/>
</dbReference>
<dbReference type="PANTHER" id="PTHR24148:SF73">
    <property type="entry name" value="HET DOMAIN PROTEIN (AFU_ORTHOLOGUE AFUA_8G01020)"/>
    <property type="match status" value="1"/>
</dbReference>
<comment type="caution">
    <text evidence="3">The sequence shown here is derived from an EMBL/GenBank/DDBJ whole genome shotgun (WGS) entry which is preliminary data.</text>
</comment>
<feature type="compositionally biased region" description="Polar residues" evidence="1">
    <location>
        <begin position="136"/>
        <end position="146"/>
    </location>
</feature>
<dbReference type="Proteomes" id="UP000319160">
    <property type="component" value="Unassembled WGS sequence"/>
</dbReference>